<organism evidence="8">
    <name type="scientific">hydrothermal vent metagenome</name>
    <dbReference type="NCBI Taxonomy" id="652676"/>
    <lineage>
        <taxon>unclassified sequences</taxon>
        <taxon>metagenomes</taxon>
        <taxon>ecological metagenomes</taxon>
    </lineage>
</organism>
<dbReference type="Gene3D" id="3.40.30.10">
    <property type="entry name" value="Glutaredoxin"/>
    <property type="match status" value="1"/>
</dbReference>
<dbReference type="GO" id="GO:0016491">
    <property type="term" value="F:oxidoreductase activity"/>
    <property type="evidence" value="ECO:0007669"/>
    <property type="project" value="UniProtKB-KW"/>
</dbReference>
<evidence type="ECO:0000313" key="8">
    <source>
        <dbReference type="EMBL" id="VAW50054.1"/>
    </source>
</evidence>
<dbReference type="EMBL" id="UOFB01000430">
    <property type="protein sequence ID" value="VAW50054.1"/>
    <property type="molecule type" value="Genomic_DNA"/>
</dbReference>
<comment type="similarity">
    <text evidence="1">Belongs to the thioredoxin family. DsbA subfamily.</text>
</comment>
<keyword evidence="2" id="KW-0732">Signal</keyword>
<dbReference type="SUPFAM" id="SSF52833">
    <property type="entry name" value="Thioredoxin-like"/>
    <property type="match status" value="1"/>
</dbReference>
<gene>
    <name evidence="8" type="ORF">MNBD_GAMMA04-2117</name>
</gene>
<feature type="transmembrane region" description="Helical" evidence="6">
    <location>
        <begin position="6"/>
        <end position="25"/>
    </location>
</feature>
<dbReference type="InterPro" id="IPR012336">
    <property type="entry name" value="Thioredoxin-like_fold"/>
</dbReference>
<evidence type="ECO:0000256" key="2">
    <source>
        <dbReference type="ARBA" id="ARBA00022729"/>
    </source>
</evidence>
<evidence type="ECO:0000256" key="5">
    <source>
        <dbReference type="ARBA" id="ARBA00023284"/>
    </source>
</evidence>
<dbReference type="PROSITE" id="PS51352">
    <property type="entry name" value="THIOREDOXIN_2"/>
    <property type="match status" value="1"/>
</dbReference>
<evidence type="ECO:0000259" key="7">
    <source>
        <dbReference type="PROSITE" id="PS51352"/>
    </source>
</evidence>
<evidence type="ECO:0000256" key="1">
    <source>
        <dbReference type="ARBA" id="ARBA00005791"/>
    </source>
</evidence>
<dbReference type="AlphaFoldDB" id="A0A3B0X2H5"/>
<keyword evidence="5" id="KW-0676">Redox-active center</keyword>
<dbReference type="InterPro" id="IPR036249">
    <property type="entry name" value="Thioredoxin-like_sf"/>
</dbReference>
<evidence type="ECO:0000256" key="3">
    <source>
        <dbReference type="ARBA" id="ARBA00023002"/>
    </source>
</evidence>
<keyword evidence="6" id="KW-1133">Transmembrane helix</keyword>
<keyword evidence="3" id="KW-0560">Oxidoreductase</keyword>
<dbReference type="InterPro" id="IPR013766">
    <property type="entry name" value="Thioredoxin_domain"/>
</dbReference>
<feature type="domain" description="Thioredoxin" evidence="7">
    <location>
        <begin position="35"/>
        <end position="214"/>
    </location>
</feature>
<dbReference type="Pfam" id="PF13462">
    <property type="entry name" value="Thioredoxin_4"/>
    <property type="match status" value="1"/>
</dbReference>
<dbReference type="PANTHER" id="PTHR13887">
    <property type="entry name" value="GLUTATHIONE S-TRANSFERASE KAPPA"/>
    <property type="match status" value="1"/>
</dbReference>
<sequence>MKKNHIIIVTLLIMLTIFALATYFYSAKQVETKNQLAAQNTSAFIAEHSPRKGNPHAKVTIVEFVDPACETCKDFHPIIKDLLKKYPAKINVVIRYAPFHQGSDQMVAILEAARKQDKFWDTLDLMFETQQSWAIHHKARPDLFWNELKKAKLLDLTRLKQDMNDPAILKVIQKDLADGQALGANKTPTFFVNGKPLPRFGYQPLMDLVNSELTANY</sequence>
<reference evidence="8" key="1">
    <citation type="submission" date="2018-06" db="EMBL/GenBank/DDBJ databases">
        <authorList>
            <person name="Zhirakovskaya E."/>
        </authorList>
    </citation>
    <scope>NUCLEOTIDE SEQUENCE</scope>
</reference>
<keyword evidence="4" id="KW-1015">Disulfide bond</keyword>
<keyword evidence="6" id="KW-0812">Transmembrane</keyword>
<evidence type="ECO:0000256" key="6">
    <source>
        <dbReference type="SAM" id="Phobius"/>
    </source>
</evidence>
<evidence type="ECO:0000256" key="4">
    <source>
        <dbReference type="ARBA" id="ARBA00023157"/>
    </source>
</evidence>
<accession>A0A3B0X2H5</accession>
<protein>
    <recommendedName>
        <fullName evidence="7">Thioredoxin domain-containing protein</fullName>
    </recommendedName>
</protein>
<name>A0A3B0X2H5_9ZZZZ</name>
<dbReference type="PANTHER" id="PTHR13887:SF14">
    <property type="entry name" value="DISULFIDE BOND FORMATION PROTEIN D"/>
    <property type="match status" value="1"/>
</dbReference>
<keyword evidence="6" id="KW-0472">Membrane</keyword>
<proteinExistence type="inferred from homology"/>